<dbReference type="Gene3D" id="1.10.10.10">
    <property type="entry name" value="Winged helix-like DNA-binding domain superfamily/Winged helix DNA-binding domain"/>
    <property type="match status" value="1"/>
</dbReference>
<dbReference type="CDD" id="cd00383">
    <property type="entry name" value="trans_reg_C"/>
    <property type="match status" value="1"/>
</dbReference>
<dbReference type="InterPro" id="IPR016032">
    <property type="entry name" value="Sig_transdc_resp-reg_C-effctor"/>
</dbReference>
<feature type="DNA-binding region" description="OmpR/PhoB-type" evidence="2">
    <location>
        <begin position="7"/>
        <end position="103"/>
    </location>
</feature>
<evidence type="ECO:0000256" key="1">
    <source>
        <dbReference type="ARBA" id="ARBA00023125"/>
    </source>
</evidence>
<evidence type="ECO:0000259" key="3">
    <source>
        <dbReference type="PROSITE" id="PS51755"/>
    </source>
</evidence>
<accession>A0A117N4F3</accession>
<organism evidence="4 5">
    <name type="scientific">Rhizobium loti</name>
    <name type="common">Mesorhizobium loti</name>
    <dbReference type="NCBI Taxonomy" id="381"/>
    <lineage>
        <taxon>Bacteria</taxon>
        <taxon>Pseudomonadati</taxon>
        <taxon>Pseudomonadota</taxon>
        <taxon>Alphaproteobacteria</taxon>
        <taxon>Hyphomicrobiales</taxon>
        <taxon>Phyllobacteriaceae</taxon>
        <taxon>Mesorhizobium</taxon>
    </lineage>
</organism>
<dbReference type="AlphaFoldDB" id="A0A117N4F3"/>
<sequence length="538" mass="58373">MAESASQGVLQLGACQLDLERGLLLRNGAAVPLRSKAFSLLSYLARNDGKVVTKSDLIAAVWGSIAVTEDSLTQAVRDIRKALDDSDQVILKAVPKRGYVLSAPCRKSSPASQPMVAVVPFEDGRAPGETSDPVIGAFADDVADRLARFHTVTILNRETALATFRQAQGQGPPIGVRPDYFVQGSVIRSGDQLKISAKLVDAQAGTLVWGESYTAAGPDLFAVQDEIAYRVVNRLVSNLEAAALRQAAGKPTQDLAAYELVTRAIVRFRGYRPDDNSEALNLLQAAISRDPDYGLAHAYLAVVELAIADYGSAPEDVIASCIERASLAVALEPDEPRCHRILAQARLAARDHEAAEHHMRRALDINPYDADTMMQMGHVLSLRGRPRDGLELMDRAIAANPLHAEWYHCDRALALYAARDYSAAATAMQRLPYGPRRWSVLAAALVRSGDRPGARECVMQIRKSNPGFSPVSHLLTSLEFERPEDSDHLVQGFKIAAQLLDETPSEAEELDPFWGADGEISEPALKARRVETDSGNAL</sequence>
<dbReference type="GO" id="GO:0003677">
    <property type="term" value="F:DNA binding"/>
    <property type="evidence" value="ECO:0007669"/>
    <property type="project" value="UniProtKB-UniRule"/>
</dbReference>
<dbReference type="Gene3D" id="3.40.50.10070">
    <property type="entry name" value="TolB, N-terminal domain"/>
    <property type="match status" value="1"/>
</dbReference>
<evidence type="ECO:0000313" key="4">
    <source>
        <dbReference type="EMBL" id="KUM27755.1"/>
    </source>
</evidence>
<reference evidence="4 5" key="1">
    <citation type="submission" date="2015-12" db="EMBL/GenBank/DDBJ databases">
        <title>Draft genome sequence of Mesorhizobium sp. UFLA 01-765, a multitolerant efficient symbiont and plant-growth promoting strain isolated from Zn-mining soil using Leucaena leucocephala as a trap plant.</title>
        <authorList>
            <person name="Rangel W.M."/>
            <person name="Thijs S."/>
            <person name="Longatti S.M."/>
            <person name="Moreira F.M."/>
            <person name="Weyens N."/>
            <person name="Vangronsveld J."/>
            <person name="Van Hamme J.D."/>
            <person name="Bottos E.M."/>
            <person name="Rineau F."/>
        </authorList>
    </citation>
    <scope>NUCLEOTIDE SEQUENCE [LARGE SCALE GENOMIC DNA]</scope>
    <source>
        <strain evidence="4 5">UFLA 01-765</strain>
    </source>
</reference>
<keyword evidence="1 2" id="KW-0238">DNA-binding</keyword>
<dbReference type="Proteomes" id="UP000053176">
    <property type="component" value="Unassembled WGS sequence"/>
</dbReference>
<dbReference type="Gene3D" id="1.25.40.10">
    <property type="entry name" value="Tetratricopeptide repeat domain"/>
    <property type="match status" value="1"/>
</dbReference>
<dbReference type="SUPFAM" id="SSF46894">
    <property type="entry name" value="C-terminal effector domain of the bipartite response regulators"/>
    <property type="match status" value="1"/>
</dbReference>
<dbReference type="EMBL" id="LPWA01000068">
    <property type="protein sequence ID" value="KUM27755.1"/>
    <property type="molecule type" value="Genomic_DNA"/>
</dbReference>
<comment type="caution">
    <text evidence="4">The sequence shown here is derived from an EMBL/GenBank/DDBJ whole genome shotgun (WGS) entry which is preliminary data.</text>
</comment>
<dbReference type="SUPFAM" id="SSF48452">
    <property type="entry name" value="TPR-like"/>
    <property type="match status" value="1"/>
</dbReference>
<proteinExistence type="predicted"/>
<evidence type="ECO:0000256" key="2">
    <source>
        <dbReference type="PROSITE-ProRule" id="PRU01091"/>
    </source>
</evidence>
<dbReference type="PANTHER" id="PTHR12558">
    <property type="entry name" value="CELL DIVISION CYCLE 16,23,27"/>
    <property type="match status" value="1"/>
</dbReference>
<dbReference type="PROSITE" id="PS51755">
    <property type="entry name" value="OMPR_PHOB"/>
    <property type="match status" value="1"/>
</dbReference>
<dbReference type="SMART" id="SM00862">
    <property type="entry name" value="Trans_reg_C"/>
    <property type="match status" value="1"/>
</dbReference>
<dbReference type="InterPro" id="IPR036388">
    <property type="entry name" value="WH-like_DNA-bd_sf"/>
</dbReference>
<dbReference type="GO" id="GO:0006355">
    <property type="term" value="P:regulation of DNA-templated transcription"/>
    <property type="evidence" value="ECO:0007669"/>
    <property type="project" value="InterPro"/>
</dbReference>
<protein>
    <recommendedName>
        <fullName evidence="3">OmpR/PhoB-type domain-containing protein</fullName>
    </recommendedName>
</protein>
<gene>
    <name evidence="4" type="ORF">AU467_15310</name>
</gene>
<dbReference type="Pfam" id="PF00486">
    <property type="entry name" value="Trans_reg_C"/>
    <property type="match status" value="1"/>
</dbReference>
<dbReference type="InterPro" id="IPR001867">
    <property type="entry name" value="OmpR/PhoB-type_DNA-bd"/>
</dbReference>
<dbReference type="Pfam" id="PF14559">
    <property type="entry name" value="TPR_19"/>
    <property type="match status" value="1"/>
</dbReference>
<dbReference type="PANTHER" id="PTHR12558:SF33">
    <property type="entry name" value="BLL7664 PROTEIN"/>
    <property type="match status" value="1"/>
</dbReference>
<dbReference type="InterPro" id="IPR019734">
    <property type="entry name" value="TPR_rpt"/>
</dbReference>
<dbReference type="OrthoDB" id="54411at2"/>
<dbReference type="SMART" id="SM00028">
    <property type="entry name" value="TPR"/>
    <property type="match status" value="3"/>
</dbReference>
<dbReference type="GO" id="GO:0000160">
    <property type="term" value="P:phosphorelay signal transduction system"/>
    <property type="evidence" value="ECO:0007669"/>
    <property type="project" value="InterPro"/>
</dbReference>
<evidence type="ECO:0000313" key="5">
    <source>
        <dbReference type="Proteomes" id="UP000053176"/>
    </source>
</evidence>
<dbReference type="InterPro" id="IPR011990">
    <property type="entry name" value="TPR-like_helical_dom_sf"/>
</dbReference>
<feature type="domain" description="OmpR/PhoB-type" evidence="3">
    <location>
        <begin position="7"/>
        <end position="103"/>
    </location>
</feature>
<name>A0A117N4F3_RHILI</name>